<evidence type="ECO:0000256" key="5">
    <source>
        <dbReference type="ARBA" id="ARBA00023136"/>
    </source>
</evidence>
<dbReference type="SUPFAM" id="SSF118251">
    <property type="entry name" value="Variant surface glycoprotein MITAT 1.2, VSG 221, C-terminal domain"/>
    <property type="match status" value="1"/>
</dbReference>
<sequence>MSYQHRLALVVIAAVEAAINTAAENEAENAVNNLCSEAKYLKALSLKIAILAPPGAGAAEANRKAARLWRLAAAADKNPKTTAVYTALALHAESTAERQASDVAAYTKAAAAADKLIARRIDALLNARNWPATVNLATDGASSSAAATCTHSVSWQTTEAGACDVDAIKTAEHEGHQVDKEGNGKVKLITANQLGDLKKRDKVVITFDGSIDNAAANKCKTGTTSRSLNTIAFSNAAGDVRYAAELAETDIHKRPGNKCTALDDDSLAKAALDEQLKVALCRLRQHRRPETKIIEQATVKDLTESSEFRSIAANTLAGVFGAEIPKTTDFEPKAKKLILDAYGAEHTKLAEKFVDTIKDKTVRYTNGGETTTDSLNNIAGAAAYLQALAYLEGQNMAAELKSQQEKKTQVAETDETCQKRGKKDNCKDGCKWEGTGENKKCVVDKTYTAKQVEGGEKKLTKCSDATTEE</sequence>
<evidence type="ECO:0000256" key="3">
    <source>
        <dbReference type="ARBA" id="ARBA00022475"/>
    </source>
</evidence>
<keyword evidence="5" id="KW-0472">Membrane</keyword>
<dbReference type="GO" id="GO:0005886">
    <property type="term" value="C:plasma membrane"/>
    <property type="evidence" value="ECO:0007669"/>
    <property type="project" value="UniProtKB-SubCell"/>
</dbReference>
<evidence type="ECO:0000256" key="2">
    <source>
        <dbReference type="ARBA" id="ARBA00004609"/>
    </source>
</evidence>
<dbReference type="Gene3D" id="4.10.110.20">
    <property type="entry name" value="Variant surface glycoprotein MITAT 1.2, VSG 221, C-terminal domain"/>
    <property type="match status" value="1"/>
</dbReference>
<accession>M4SVN1</accession>
<keyword evidence="3" id="KW-1003">Cell membrane</keyword>
<evidence type="ECO:0000256" key="7">
    <source>
        <dbReference type="ARBA" id="ARBA00023288"/>
    </source>
</evidence>
<comment type="subcellular location">
    <subcellularLocation>
        <location evidence="2">Cell membrane</location>
        <topology evidence="2">Lipid-anchor</topology>
        <topology evidence="2">GPI-anchor</topology>
    </subcellularLocation>
</comment>
<reference evidence="9" key="2">
    <citation type="journal article" date="2014" name="Mol. Biochem. Parasitol.">
        <title>Capturing the variant surface glycoprotein repertoire (the VSGnome) of Trypanosoma brucei Lister 427.</title>
        <authorList>
            <person name="Cross G.A."/>
            <person name="Kim H.S."/>
            <person name="Wickstead B."/>
        </authorList>
    </citation>
    <scope>NUCLEOTIDE SEQUENCE</scope>
    <source>
        <strain evidence="9">Lister 427</strain>
    </source>
</reference>
<dbReference type="InterPro" id="IPR027446">
    <property type="entry name" value="VSG_C_dom_sf"/>
</dbReference>
<evidence type="ECO:0000256" key="6">
    <source>
        <dbReference type="ARBA" id="ARBA00023180"/>
    </source>
</evidence>
<dbReference type="SUPFAM" id="SSF58087">
    <property type="entry name" value="Variant surface glycoprotein (N-terminal domain)"/>
    <property type="match status" value="1"/>
</dbReference>
<keyword evidence="7" id="KW-0449">Lipoprotein</keyword>
<feature type="chain" id="PRO_5004057865" evidence="8">
    <location>
        <begin position="24"/>
        <end position="469"/>
    </location>
</feature>
<name>M4SVN1_9TRYP</name>
<evidence type="ECO:0000256" key="1">
    <source>
        <dbReference type="ARBA" id="ARBA00002523"/>
    </source>
</evidence>
<dbReference type="VEuPathDB" id="TriTrypDB:Tb927.11.20100"/>
<protein>
    <submittedName>
        <fullName evidence="9">Variant surface glycoprotein 1155</fullName>
    </submittedName>
</protein>
<dbReference type="GO" id="GO:0098552">
    <property type="term" value="C:side of membrane"/>
    <property type="evidence" value="ECO:0007669"/>
    <property type="project" value="UniProtKB-KW"/>
</dbReference>
<feature type="signal peptide" evidence="8">
    <location>
        <begin position="1"/>
        <end position="23"/>
    </location>
</feature>
<evidence type="ECO:0000256" key="8">
    <source>
        <dbReference type="SAM" id="SignalP"/>
    </source>
</evidence>
<keyword evidence="4" id="KW-0336">GPI-anchor</keyword>
<dbReference type="EMBL" id="KC612663">
    <property type="protein sequence ID" value="AGH60094.1"/>
    <property type="molecule type" value="Genomic_DNA"/>
</dbReference>
<proteinExistence type="predicted"/>
<evidence type="ECO:0000256" key="4">
    <source>
        <dbReference type="ARBA" id="ARBA00022622"/>
    </source>
</evidence>
<reference evidence="9" key="1">
    <citation type="submission" date="2013-02" db="EMBL/GenBank/DDBJ databases">
        <authorList>
            <person name="Cross G.A.M."/>
            <person name="Kim H.-S."/>
            <person name="Wickstead B."/>
        </authorList>
    </citation>
    <scope>NUCLEOTIDE SEQUENCE</scope>
    <source>
        <strain evidence="9">Lister 427</strain>
    </source>
</reference>
<organism evidence="9">
    <name type="scientific">Trypanosoma brucei</name>
    <dbReference type="NCBI Taxonomy" id="5691"/>
    <lineage>
        <taxon>Eukaryota</taxon>
        <taxon>Discoba</taxon>
        <taxon>Euglenozoa</taxon>
        <taxon>Kinetoplastea</taxon>
        <taxon>Metakinetoplastina</taxon>
        <taxon>Trypanosomatida</taxon>
        <taxon>Trypanosomatidae</taxon>
        <taxon>Trypanosoma</taxon>
    </lineage>
</organism>
<comment type="function">
    <text evidence="1">VSG forms a coat on the surface of the parasite. The trypanosome evades the immune response of the host by expressing a series of antigenically distinct VSGs from an estimated 1000 VSG genes.</text>
</comment>
<dbReference type="AlphaFoldDB" id="M4SVN1"/>
<keyword evidence="8" id="KW-0732">Signal</keyword>
<keyword evidence="6" id="KW-0325">Glycoprotein</keyword>
<evidence type="ECO:0000313" key="9">
    <source>
        <dbReference type="EMBL" id="AGH60094.1"/>
    </source>
</evidence>